<dbReference type="InterPro" id="IPR027417">
    <property type="entry name" value="P-loop_NTPase"/>
</dbReference>
<dbReference type="PRINTS" id="PR00364">
    <property type="entry name" value="DISEASERSIST"/>
</dbReference>
<reference evidence="2" key="1">
    <citation type="journal article" date="2019" name="Int. J. Syst. Evol. Microbiol.">
        <title>The Global Catalogue of Microorganisms (GCM) 10K type strain sequencing project: providing services to taxonomists for standard genome sequencing and annotation.</title>
        <authorList>
            <consortium name="The Broad Institute Genomics Platform"/>
            <consortium name="The Broad Institute Genome Sequencing Center for Infectious Disease"/>
            <person name="Wu L."/>
            <person name="Ma J."/>
        </authorList>
    </citation>
    <scope>NUCLEOTIDE SEQUENCE [LARGE SCALE GENOMIC DNA]</scope>
    <source>
        <strain evidence="2">JCM 16703</strain>
    </source>
</reference>
<dbReference type="Proteomes" id="UP001501495">
    <property type="component" value="Unassembled WGS sequence"/>
</dbReference>
<dbReference type="PANTHER" id="PTHR47691:SF3">
    <property type="entry name" value="HTH-TYPE TRANSCRIPTIONAL REGULATOR RV0890C-RELATED"/>
    <property type="match status" value="1"/>
</dbReference>
<comment type="caution">
    <text evidence="1">The sequence shown here is derived from an EMBL/GenBank/DDBJ whole genome shotgun (WGS) entry which is preliminary data.</text>
</comment>
<name>A0ABP7XKG6_9ACTN</name>
<dbReference type="PANTHER" id="PTHR47691">
    <property type="entry name" value="REGULATOR-RELATED"/>
    <property type="match status" value="1"/>
</dbReference>
<protein>
    <recommendedName>
        <fullName evidence="3">Tetratricopeptide repeat protein</fullName>
    </recommendedName>
</protein>
<dbReference type="InterPro" id="IPR011990">
    <property type="entry name" value="TPR-like_helical_dom_sf"/>
</dbReference>
<dbReference type="EMBL" id="BAAAZH010000016">
    <property type="protein sequence ID" value="GAA4120197.1"/>
    <property type="molecule type" value="Genomic_DNA"/>
</dbReference>
<accession>A0ABP7XKG6</accession>
<dbReference type="Gene3D" id="1.25.40.10">
    <property type="entry name" value="Tetratricopeptide repeat domain"/>
    <property type="match status" value="1"/>
</dbReference>
<proteinExistence type="predicted"/>
<dbReference type="Gene3D" id="3.40.50.300">
    <property type="entry name" value="P-loop containing nucleotide triphosphate hydrolases"/>
    <property type="match status" value="1"/>
</dbReference>
<sequence>MRSIEEVVAFLVATREAAGSPSYAELARRVAALRAARGADGFEARVSRSTVYDAFDRGRRRLDGPLVADLARALGVPDDEADALLAAIGRLQGSEEAARVASVVVGVPDPGPLVGRAPELAAIGDAPDGAVVVVSGLGGMGKSHLAQAAAARRAAASGAEVLQVDLRGNDPDLPPAAPGAVQTSLLRALGRGAVPAEADERTQVLAAALAERAVIVLLDDAADGEQVRAIVPDHRGSALVIVTARRRLDLDDARELVLEPLDEDAAVELIAAQAPAAIAGDPLAARALVEAVSGIPLALTLTAARVAARPEWTLHDHARQVVDRMAQARLDEPLSAVLSSAYTALPEAEQRALRLLAAQPLGDLATPALAALWDRDPATTDELRTGLDRAHLVAVRADRVGLHDVVRAFAHDRGLDADPHSARTAAIDRLADHLVEQAWSAHVGLHVAGESCLYGAREADVVPLAEDDARAWLSTHAEQLLTMAASLEGDRPDVVLELSGALTSWLNATGRHQDGRWLHGHAVAIASRGDDPVVLARARLALGHSLARLGDAEAAAEQFEAARPVFQRTGETGAERVLLSLLAFGEYQAGRYDRAAAWFDEVVLAARAGASPYEETIALGNAGDCWRAAGRPDEAAIRIHEALLIADREDLGMVRAANLINLSQVLVQLERPEEALERAEAGLEAARAFSEFLVGHAHLARAGALLALGRSAEGAQALDQAAAIAERLGDPQLAAEVAALTAS</sequence>
<organism evidence="1 2">
    <name type="scientific">Nocardioides fonticola</name>
    <dbReference type="NCBI Taxonomy" id="450363"/>
    <lineage>
        <taxon>Bacteria</taxon>
        <taxon>Bacillati</taxon>
        <taxon>Actinomycetota</taxon>
        <taxon>Actinomycetes</taxon>
        <taxon>Propionibacteriales</taxon>
        <taxon>Nocardioidaceae</taxon>
        <taxon>Nocardioides</taxon>
    </lineage>
</organism>
<gene>
    <name evidence="1" type="ORF">GCM10022215_23510</name>
</gene>
<evidence type="ECO:0008006" key="3">
    <source>
        <dbReference type="Google" id="ProtNLM"/>
    </source>
</evidence>
<evidence type="ECO:0000313" key="1">
    <source>
        <dbReference type="EMBL" id="GAA4120197.1"/>
    </source>
</evidence>
<evidence type="ECO:0000313" key="2">
    <source>
        <dbReference type="Proteomes" id="UP001501495"/>
    </source>
</evidence>
<keyword evidence="2" id="KW-1185">Reference proteome</keyword>
<dbReference type="SUPFAM" id="SSF52540">
    <property type="entry name" value="P-loop containing nucleoside triphosphate hydrolases"/>
    <property type="match status" value="1"/>
</dbReference>
<dbReference type="SUPFAM" id="SSF48452">
    <property type="entry name" value="TPR-like"/>
    <property type="match status" value="2"/>
</dbReference>
<dbReference type="RefSeq" id="WP_344733583.1">
    <property type="nucleotide sequence ID" value="NZ_BAAAZH010000016.1"/>
</dbReference>